<protein>
    <recommendedName>
        <fullName evidence="6">Glycosidase</fullName>
    </recommendedName>
</protein>
<gene>
    <name evidence="4" type="ORF">A2946_03005</name>
</gene>
<accession>A0A1G2CQQ4</accession>
<dbReference type="Pfam" id="PF04041">
    <property type="entry name" value="Glyco_hydro_130"/>
    <property type="match status" value="1"/>
</dbReference>
<dbReference type="SUPFAM" id="SSF75005">
    <property type="entry name" value="Arabinanase/levansucrase/invertase"/>
    <property type="match status" value="1"/>
</dbReference>
<dbReference type="AlphaFoldDB" id="A0A1G2CQQ4"/>
<evidence type="ECO:0000256" key="1">
    <source>
        <dbReference type="ARBA" id="ARBA00022676"/>
    </source>
</evidence>
<dbReference type="Proteomes" id="UP000178348">
    <property type="component" value="Unassembled WGS sequence"/>
</dbReference>
<evidence type="ECO:0000313" key="4">
    <source>
        <dbReference type="EMBL" id="OGZ02778.1"/>
    </source>
</evidence>
<evidence type="ECO:0008006" key="6">
    <source>
        <dbReference type="Google" id="ProtNLM"/>
    </source>
</evidence>
<dbReference type="PIRSF" id="PIRSF016202">
    <property type="entry name" value="PH1107"/>
    <property type="match status" value="1"/>
</dbReference>
<dbReference type="PANTHER" id="PTHR34106">
    <property type="entry name" value="GLYCOSIDASE"/>
    <property type="match status" value="1"/>
</dbReference>
<dbReference type="Gene3D" id="2.115.10.20">
    <property type="entry name" value="Glycosyl hydrolase domain, family 43"/>
    <property type="match status" value="1"/>
</dbReference>
<evidence type="ECO:0000256" key="3">
    <source>
        <dbReference type="ARBA" id="ARBA00024356"/>
    </source>
</evidence>
<dbReference type="InterPro" id="IPR023296">
    <property type="entry name" value="Glyco_hydro_beta-prop_sf"/>
</dbReference>
<sequence>MAKLNLLRSKPMLVRAPENPILTPQGTGFESLAVFNAAAIDIDGSVHLLYRAMSVDHISTIGYARFKDGVHLDERLPEPVYRPRADFEQKYSHLNSGCEDPRAVMIDGRLYMTYVAAGNTGKAKGAITSISRDDFLAKRFLNWSAPTLVTIEGVDDKDICLLPEKVHGEYVLHHRIEDRMCAALIPDLSFKERISRCVEVLKPRSGAWDDLKVGIAGPPIKSRDGWLMLYHGIGKNGVYGLGAALLDSSGLQVRARLDAPILTPETIYEKHGQHDDVVFSCGAVVRDDTLYLYYGAADSVIGVATASLAHILEALS</sequence>
<dbReference type="EMBL" id="MHLB01000001">
    <property type="protein sequence ID" value="OGZ02778.1"/>
    <property type="molecule type" value="Genomic_DNA"/>
</dbReference>
<proteinExistence type="inferred from homology"/>
<reference evidence="4 5" key="1">
    <citation type="journal article" date="2016" name="Nat. Commun.">
        <title>Thousands of microbial genomes shed light on interconnected biogeochemical processes in an aquifer system.</title>
        <authorList>
            <person name="Anantharaman K."/>
            <person name="Brown C.T."/>
            <person name="Hug L.A."/>
            <person name="Sharon I."/>
            <person name="Castelle C.J."/>
            <person name="Probst A.J."/>
            <person name="Thomas B.C."/>
            <person name="Singh A."/>
            <person name="Wilkins M.J."/>
            <person name="Karaoz U."/>
            <person name="Brodie E.L."/>
            <person name="Williams K.H."/>
            <person name="Hubbard S.S."/>
            <person name="Banfield J.F."/>
        </authorList>
    </citation>
    <scope>NUCLEOTIDE SEQUENCE [LARGE SCALE GENOMIC DNA]</scope>
</reference>
<comment type="similarity">
    <text evidence="3">Belongs to the glycosyl hydrolase 130 family.</text>
</comment>
<keyword evidence="1" id="KW-0328">Glycosyltransferase</keyword>
<name>A0A1G2CQQ4_9BACT</name>
<evidence type="ECO:0000256" key="2">
    <source>
        <dbReference type="ARBA" id="ARBA00022679"/>
    </source>
</evidence>
<dbReference type="PANTHER" id="PTHR34106:SF5">
    <property type="entry name" value="GLYCOSIDASE"/>
    <property type="match status" value="1"/>
</dbReference>
<dbReference type="CDD" id="cd18614">
    <property type="entry name" value="GH130"/>
    <property type="match status" value="1"/>
</dbReference>
<dbReference type="InterPro" id="IPR007184">
    <property type="entry name" value="Mannoside_phosphorylase"/>
</dbReference>
<organism evidence="4 5">
    <name type="scientific">Candidatus Liptonbacteria bacterium RIFCSPLOWO2_01_FULL_53_13</name>
    <dbReference type="NCBI Taxonomy" id="1798651"/>
    <lineage>
        <taxon>Bacteria</taxon>
        <taxon>Candidatus Liptoniibacteriota</taxon>
    </lineage>
</organism>
<dbReference type="GO" id="GO:0016757">
    <property type="term" value="F:glycosyltransferase activity"/>
    <property type="evidence" value="ECO:0007669"/>
    <property type="project" value="UniProtKB-KW"/>
</dbReference>
<comment type="caution">
    <text evidence="4">The sequence shown here is derived from an EMBL/GenBank/DDBJ whole genome shotgun (WGS) entry which is preliminary data.</text>
</comment>
<keyword evidence="2" id="KW-0808">Transferase</keyword>
<evidence type="ECO:0000313" key="5">
    <source>
        <dbReference type="Proteomes" id="UP000178348"/>
    </source>
</evidence>